<dbReference type="Proteomes" id="UP001073227">
    <property type="component" value="Unassembled WGS sequence"/>
</dbReference>
<feature type="signal peptide" evidence="1">
    <location>
        <begin position="1"/>
        <end position="26"/>
    </location>
</feature>
<organism evidence="2 3">
    <name type="scientific">Hoeflea algicola</name>
    <dbReference type="NCBI Taxonomy" id="2983763"/>
    <lineage>
        <taxon>Bacteria</taxon>
        <taxon>Pseudomonadati</taxon>
        <taxon>Pseudomonadota</taxon>
        <taxon>Alphaproteobacteria</taxon>
        <taxon>Hyphomicrobiales</taxon>
        <taxon>Rhizobiaceae</taxon>
        <taxon>Hoeflea</taxon>
    </lineage>
</organism>
<dbReference type="EMBL" id="JAOVZR010000001">
    <property type="protein sequence ID" value="MCY0147920.1"/>
    <property type="molecule type" value="Genomic_DNA"/>
</dbReference>
<reference evidence="2" key="1">
    <citation type="submission" date="2022-10" db="EMBL/GenBank/DDBJ databases">
        <title>Hoeflea sp. G2-23, isolated from marine algae.</title>
        <authorList>
            <person name="Kristyanto S."/>
            <person name="Kim J.M."/>
            <person name="Jeon C.O."/>
        </authorList>
    </citation>
    <scope>NUCLEOTIDE SEQUENCE</scope>
    <source>
        <strain evidence="2">G2-23</strain>
    </source>
</reference>
<evidence type="ECO:0000313" key="3">
    <source>
        <dbReference type="Proteomes" id="UP001073227"/>
    </source>
</evidence>
<name>A0ABT3Z812_9HYPH</name>
<dbReference type="SUPFAM" id="SSF75169">
    <property type="entry name" value="DsrEFH-like"/>
    <property type="match status" value="1"/>
</dbReference>
<keyword evidence="3" id="KW-1185">Reference proteome</keyword>
<dbReference type="Gene3D" id="3.40.1260.10">
    <property type="entry name" value="DsrEFH-like"/>
    <property type="match status" value="1"/>
</dbReference>
<dbReference type="InterPro" id="IPR027396">
    <property type="entry name" value="DsrEFH-like"/>
</dbReference>
<keyword evidence="1" id="KW-0732">Signal</keyword>
<protein>
    <submittedName>
        <fullName evidence="2">Uncharacterized protein</fullName>
    </submittedName>
</protein>
<feature type="chain" id="PRO_5046507397" evidence="1">
    <location>
        <begin position="27"/>
        <end position="150"/>
    </location>
</feature>
<comment type="caution">
    <text evidence="2">The sequence shown here is derived from an EMBL/GenBank/DDBJ whole genome shotgun (WGS) entry which is preliminary data.</text>
</comment>
<gene>
    <name evidence="2" type="ORF">OEG84_09405</name>
</gene>
<dbReference type="PANTHER" id="PTHR37691">
    <property type="entry name" value="BLR3518 PROTEIN"/>
    <property type="match status" value="1"/>
</dbReference>
<proteinExistence type="predicted"/>
<accession>A0ABT3Z812</accession>
<dbReference type="RefSeq" id="WP_267653513.1">
    <property type="nucleotide sequence ID" value="NZ_JAOVZR010000001.1"/>
</dbReference>
<dbReference type="PANTHER" id="PTHR37691:SF1">
    <property type="entry name" value="BLR3518 PROTEIN"/>
    <property type="match status" value="1"/>
</dbReference>
<evidence type="ECO:0000313" key="2">
    <source>
        <dbReference type="EMBL" id="MCY0147920.1"/>
    </source>
</evidence>
<sequence length="150" mass="16328">MKLFLRIFAGLMLLAGAVLPAMPALAEEGMHKLVLQISDNDPQKMNTVLNVAVNVSKLYSERGEEVDIKIVAFNAGLHMLRPDTSPVAKRITNFAASMPNVAFEACNNTREAMAKKSGKDVPIFEFAEIVPAGVVSIIELDEQGYTVVRP</sequence>
<evidence type="ECO:0000256" key="1">
    <source>
        <dbReference type="SAM" id="SignalP"/>
    </source>
</evidence>